<organism evidence="1 2">
    <name type="scientific">Bacillus thuringiensis</name>
    <dbReference type="NCBI Taxonomy" id="1428"/>
    <lineage>
        <taxon>Bacteria</taxon>
        <taxon>Bacillati</taxon>
        <taxon>Bacillota</taxon>
        <taxon>Bacilli</taxon>
        <taxon>Bacillales</taxon>
        <taxon>Bacillaceae</taxon>
        <taxon>Bacillus</taxon>
        <taxon>Bacillus cereus group</taxon>
    </lineage>
</organism>
<name>A0A4R4ATZ0_BACTU</name>
<evidence type="ECO:0000313" key="2">
    <source>
        <dbReference type="Proteomes" id="UP000295285"/>
    </source>
</evidence>
<dbReference type="EMBL" id="SMDG01000054">
    <property type="protein sequence ID" value="TCW43361.1"/>
    <property type="molecule type" value="Genomic_DNA"/>
</dbReference>
<evidence type="ECO:0000313" key="1">
    <source>
        <dbReference type="EMBL" id="TCW43361.1"/>
    </source>
</evidence>
<dbReference type="Proteomes" id="UP000295285">
    <property type="component" value="Unassembled WGS sequence"/>
</dbReference>
<comment type="caution">
    <text evidence="1">The sequence shown here is derived from an EMBL/GenBank/DDBJ whole genome shotgun (WGS) entry which is preliminary data.</text>
</comment>
<protein>
    <submittedName>
        <fullName evidence="1">Uncharacterized protein</fullName>
    </submittedName>
</protein>
<dbReference type="RefSeq" id="WP_131935484.1">
    <property type="nucleotide sequence ID" value="NZ_SMDF01000055.1"/>
</dbReference>
<proteinExistence type="predicted"/>
<sequence length="59" mass="7156">MFGSKEDDIKEYLIKKDYEVKEYLKKNGDWYYFKVRNFWSGAHIVKVKDGLLGFRMEKA</sequence>
<dbReference type="AlphaFoldDB" id="A0A4R4ATZ0"/>
<accession>A0A4R4ATZ0</accession>
<reference evidence="1 2" key="1">
    <citation type="submission" date="2019-03" db="EMBL/GenBank/DDBJ databases">
        <title>Above-ground endophytic microbial communities from plants in different locations in the United States.</title>
        <authorList>
            <person name="Frank C."/>
        </authorList>
    </citation>
    <scope>NUCLEOTIDE SEQUENCE [LARGE SCALE GENOMIC DNA]</scope>
    <source>
        <strain evidence="1 2">LP_2_YM</strain>
    </source>
</reference>
<gene>
    <name evidence="1" type="ORF">EC910_1545</name>
</gene>